<dbReference type="PROSITE" id="PS50943">
    <property type="entry name" value="HTH_CROC1"/>
    <property type="match status" value="1"/>
</dbReference>
<dbReference type="Gene3D" id="1.10.260.40">
    <property type="entry name" value="lambda repressor-like DNA-binding domains"/>
    <property type="match status" value="1"/>
</dbReference>
<dbReference type="EMBL" id="JABZMK010000023">
    <property type="protein sequence ID" value="MBF1129410.1"/>
    <property type="molecule type" value="Genomic_DNA"/>
</dbReference>
<comment type="caution">
    <text evidence="2">The sequence shown here is derived from an EMBL/GenBank/DDBJ whole genome shotgun (WGS) entry which is preliminary data.</text>
</comment>
<sequence>MTFSDNLKKYRLLAGFKSAKEFADSIGIKYTTYMSYENKGTKPPLTILDKMANALNISVDELIGIENTEDKQD</sequence>
<dbReference type="CDD" id="cd00093">
    <property type="entry name" value="HTH_XRE"/>
    <property type="match status" value="1"/>
</dbReference>
<proteinExistence type="predicted"/>
<dbReference type="Pfam" id="PF01381">
    <property type="entry name" value="HTH_3"/>
    <property type="match status" value="1"/>
</dbReference>
<dbReference type="Proteomes" id="UP000757890">
    <property type="component" value="Unassembled WGS sequence"/>
</dbReference>
<feature type="domain" description="HTH cro/C1-type" evidence="1">
    <location>
        <begin position="7"/>
        <end position="62"/>
    </location>
</feature>
<evidence type="ECO:0000313" key="3">
    <source>
        <dbReference type="Proteomes" id="UP000757890"/>
    </source>
</evidence>
<reference evidence="2" key="1">
    <citation type="submission" date="2020-04" db="EMBL/GenBank/DDBJ databases">
        <title>Deep metagenomics examines the oral microbiome during advanced dental caries in children, revealing novel taxa and co-occurrences with host molecules.</title>
        <authorList>
            <person name="Baker J.L."/>
            <person name="Morton J.T."/>
            <person name="Dinis M."/>
            <person name="Alvarez R."/>
            <person name="Tran N.C."/>
            <person name="Knight R."/>
            <person name="Edlund A."/>
        </authorList>
    </citation>
    <scope>NUCLEOTIDE SEQUENCE</scope>
    <source>
        <strain evidence="2">JCVI_32_bin.14</strain>
    </source>
</reference>
<name>A0A930B8F2_9FIRM</name>
<dbReference type="SMART" id="SM00530">
    <property type="entry name" value="HTH_XRE"/>
    <property type="match status" value="1"/>
</dbReference>
<accession>A0A930B8F2</accession>
<dbReference type="RefSeq" id="WP_276639677.1">
    <property type="nucleotide sequence ID" value="NZ_JBKUAL010000001.1"/>
</dbReference>
<dbReference type="InterPro" id="IPR010982">
    <property type="entry name" value="Lambda_DNA-bd_dom_sf"/>
</dbReference>
<dbReference type="AlphaFoldDB" id="A0A930B8F2"/>
<evidence type="ECO:0000313" key="2">
    <source>
        <dbReference type="EMBL" id="MBF1129410.1"/>
    </source>
</evidence>
<dbReference type="GO" id="GO:0003677">
    <property type="term" value="F:DNA binding"/>
    <property type="evidence" value="ECO:0007669"/>
    <property type="project" value="InterPro"/>
</dbReference>
<organism evidence="2 3">
    <name type="scientific">Dialister invisus</name>
    <dbReference type="NCBI Taxonomy" id="218538"/>
    <lineage>
        <taxon>Bacteria</taxon>
        <taxon>Bacillati</taxon>
        <taxon>Bacillota</taxon>
        <taxon>Negativicutes</taxon>
        <taxon>Veillonellales</taxon>
        <taxon>Veillonellaceae</taxon>
        <taxon>Dialister</taxon>
    </lineage>
</organism>
<dbReference type="SUPFAM" id="SSF47413">
    <property type="entry name" value="lambda repressor-like DNA-binding domains"/>
    <property type="match status" value="1"/>
</dbReference>
<evidence type="ECO:0000259" key="1">
    <source>
        <dbReference type="PROSITE" id="PS50943"/>
    </source>
</evidence>
<dbReference type="InterPro" id="IPR001387">
    <property type="entry name" value="Cro/C1-type_HTH"/>
</dbReference>
<gene>
    <name evidence="2" type="ORF">HXL70_05115</name>
</gene>
<protein>
    <submittedName>
        <fullName evidence="2">Helix-turn-helix transcriptional regulator</fullName>
    </submittedName>
</protein>